<proteinExistence type="predicted"/>
<evidence type="ECO:0000256" key="1">
    <source>
        <dbReference type="ARBA" id="ARBA00022741"/>
    </source>
</evidence>
<dbReference type="PRINTS" id="PR00326">
    <property type="entry name" value="GTP1OBG"/>
</dbReference>
<dbReference type="Gene3D" id="6.10.140.1070">
    <property type="match status" value="2"/>
</dbReference>
<dbReference type="NCBIfam" id="TIGR00231">
    <property type="entry name" value="small_GTP"/>
    <property type="match status" value="1"/>
</dbReference>
<keyword evidence="2" id="KW-0342">GTP-binding</keyword>
<name>A0AAD2FK25_9STRA</name>
<dbReference type="PROSITE" id="PS00905">
    <property type="entry name" value="GTP1_OBG"/>
    <property type="match status" value="1"/>
</dbReference>
<dbReference type="FunFam" id="3.40.50.300:FF:001436">
    <property type="entry name" value="Developmentally-regulated GTP-binding protein"/>
    <property type="match status" value="1"/>
</dbReference>
<evidence type="ECO:0008006" key="7">
    <source>
        <dbReference type="Google" id="ProtNLM"/>
    </source>
</evidence>
<sequence length="420" mass="46451">MGVMEKIKEIEAEMARTQKNKATNYHLGTLKAKLARLRNELFVEQSGSGGGSSTGEGFDVARNGDARVALIGFPSVGKSSLLNALTSTESEAAAYEFTTLTCIPGVLNYSGSKIQVLDLPGIIEGAAHGAGRGKEVIAVARNADAILIVLDSMKEGLNRHREILERELETVGIRLNQRPPDVAVSKRSGGAVRFSSTVPQTKLGPDPEKIVTQILREYKIVSADVLAREEITVDQLVDVIIGNRQYKPCLYLYNKIDAVTIEEVDQLARMPHSMVGSVAQRFNIGEPMEDDLLKQNLWKYLGLTRIYTKRKGSPPDLEEPVVLSDIRKGTTVKSLCANISTQLLRDFNYALVWGTSAKHSPQRCGLSHKLDDEDVVQIVSKTIKQQQLDKNYGVLAQEYQDKHSKKRLEAKKKKQQRLRG</sequence>
<reference evidence="5" key="1">
    <citation type="submission" date="2023-08" db="EMBL/GenBank/DDBJ databases">
        <authorList>
            <person name="Audoor S."/>
            <person name="Bilcke G."/>
        </authorList>
    </citation>
    <scope>NUCLEOTIDE SEQUENCE</scope>
</reference>
<evidence type="ECO:0000259" key="4">
    <source>
        <dbReference type="PROSITE" id="PS51880"/>
    </source>
</evidence>
<dbReference type="Pfam" id="PF16897">
    <property type="entry name" value="MMR_HSR1_Xtn"/>
    <property type="match status" value="1"/>
</dbReference>
<gene>
    <name evidence="5" type="ORF">CYCCA115_LOCUS5376</name>
</gene>
<dbReference type="InterPro" id="IPR031662">
    <property type="entry name" value="GTP-binding_2"/>
</dbReference>
<dbReference type="GO" id="GO:0005525">
    <property type="term" value="F:GTP binding"/>
    <property type="evidence" value="ECO:0007669"/>
    <property type="project" value="UniProtKB-KW"/>
</dbReference>
<dbReference type="PANTHER" id="PTHR43127">
    <property type="entry name" value="DEVELOPMENTALLY-REGULATED GTP-BINDING PROTEIN 2"/>
    <property type="match status" value="1"/>
</dbReference>
<feature type="domain" description="TGS" evidence="4">
    <location>
        <begin position="302"/>
        <end position="380"/>
    </location>
</feature>
<dbReference type="InterPro" id="IPR005225">
    <property type="entry name" value="Small_GTP-bd"/>
</dbReference>
<protein>
    <recommendedName>
        <fullName evidence="7">OBG-type G domain-containing protein</fullName>
    </recommendedName>
</protein>
<evidence type="ECO:0000256" key="2">
    <source>
        <dbReference type="ARBA" id="ARBA00023134"/>
    </source>
</evidence>
<dbReference type="InterPro" id="IPR006073">
    <property type="entry name" value="GTP-bd"/>
</dbReference>
<dbReference type="PROSITE" id="PS51880">
    <property type="entry name" value="TGS"/>
    <property type="match status" value="1"/>
</dbReference>
<keyword evidence="6" id="KW-1185">Reference proteome</keyword>
<dbReference type="Proteomes" id="UP001295423">
    <property type="component" value="Unassembled WGS sequence"/>
</dbReference>
<feature type="domain" description="OBG-type G" evidence="3">
    <location>
        <begin position="66"/>
        <end position="296"/>
    </location>
</feature>
<dbReference type="InterPro" id="IPR045001">
    <property type="entry name" value="DRG"/>
</dbReference>
<evidence type="ECO:0000259" key="3">
    <source>
        <dbReference type="PROSITE" id="PS51710"/>
    </source>
</evidence>
<dbReference type="SUPFAM" id="SSF81271">
    <property type="entry name" value="TGS-like"/>
    <property type="match status" value="1"/>
</dbReference>
<dbReference type="InterPro" id="IPR004095">
    <property type="entry name" value="TGS"/>
</dbReference>
<organism evidence="5 6">
    <name type="scientific">Cylindrotheca closterium</name>
    <dbReference type="NCBI Taxonomy" id="2856"/>
    <lineage>
        <taxon>Eukaryota</taxon>
        <taxon>Sar</taxon>
        <taxon>Stramenopiles</taxon>
        <taxon>Ochrophyta</taxon>
        <taxon>Bacillariophyta</taxon>
        <taxon>Bacillariophyceae</taxon>
        <taxon>Bacillariophycidae</taxon>
        <taxon>Bacillariales</taxon>
        <taxon>Bacillariaceae</taxon>
        <taxon>Cylindrotheca</taxon>
    </lineage>
</organism>
<dbReference type="Gene3D" id="3.10.20.30">
    <property type="match status" value="1"/>
</dbReference>
<dbReference type="InterPro" id="IPR031167">
    <property type="entry name" value="G_OBG"/>
</dbReference>
<dbReference type="InterPro" id="IPR006074">
    <property type="entry name" value="GTP1-OBG_CS"/>
</dbReference>
<dbReference type="EMBL" id="CAKOGP040000558">
    <property type="protein sequence ID" value="CAJ1936808.1"/>
    <property type="molecule type" value="Genomic_DNA"/>
</dbReference>
<dbReference type="GO" id="GO:0003924">
    <property type="term" value="F:GTPase activity"/>
    <property type="evidence" value="ECO:0007669"/>
    <property type="project" value="InterPro"/>
</dbReference>
<comment type="caution">
    <text evidence="5">The sequence shown here is derived from an EMBL/GenBank/DDBJ whole genome shotgun (WGS) entry which is preliminary data.</text>
</comment>
<keyword evidence="1" id="KW-0547">Nucleotide-binding</keyword>
<evidence type="ECO:0000313" key="6">
    <source>
        <dbReference type="Proteomes" id="UP001295423"/>
    </source>
</evidence>
<dbReference type="Pfam" id="PF02824">
    <property type="entry name" value="TGS"/>
    <property type="match status" value="1"/>
</dbReference>
<dbReference type="CDD" id="cd01896">
    <property type="entry name" value="DRG"/>
    <property type="match status" value="1"/>
</dbReference>
<dbReference type="InterPro" id="IPR027417">
    <property type="entry name" value="P-loop_NTPase"/>
</dbReference>
<dbReference type="InterPro" id="IPR012676">
    <property type="entry name" value="TGS-like"/>
</dbReference>
<accession>A0AAD2FK25</accession>
<dbReference type="PROSITE" id="PS51710">
    <property type="entry name" value="G_OBG"/>
    <property type="match status" value="1"/>
</dbReference>
<dbReference type="InterPro" id="IPR012675">
    <property type="entry name" value="Beta-grasp_dom_sf"/>
</dbReference>
<dbReference type="SUPFAM" id="SSF52540">
    <property type="entry name" value="P-loop containing nucleoside triphosphate hydrolases"/>
    <property type="match status" value="1"/>
</dbReference>
<dbReference type="Pfam" id="PF01926">
    <property type="entry name" value="MMR_HSR1"/>
    <property type="match status" value="1"/>
</dbReference>
<evidence type="ECO:0000313" key="5">
    <source>
        <dbReference type="EMBL" id="CAJ1936808.1"/>
    </source>
</evidence>
<dbReference type="FunFam" id="3.10.20.30:FF:000003">
    <property type="entry name" value="Developmentally-regulated GTP-binding protein 1"/>
    <property type="match status" value="1"/>
</dbReference>
<dbReference type="AlphaFoldDB" id="A0AAD2FK25"/>